<name>A0A803KF56_XENTR</name>
<evidence type="ECO:0000256" key="2">
    <source>
        <dbReference type="ARBA" id="ARBA00006843"/>
    </source>
</evidence>
<evidence type="ECO:0000256" key="1">
    <source>
        <dbReference type="ARBA" id="ARBA00004370"/>
    </source>
</evidence>
<dbReference type="AlphaFoldDB" id="A0A803KF56"/>
<accession>A0A803KF56</accession>
<reference evidence="7" key="2">
    <citation type="submission" date="2021-03" db="UniProtKB">
        <authorList>
            <consortium name="Ensembl"/>
        </authorList>
    </citation>
    <scope>IDENTIFICATION</scope>
</reference>
<dbReference type="InterPro" id="IPR007593">
    <property type="entry name" value="CD225/Dispanin_fam"/>
</dbReference>
<protein>
    <submittedName>
        <fullName evidence="7">Uncharacterized protein</fullName>
    </submittedName>
</protein>
<feature type="transmembrane region" description="Helical" evidence="6">
    <location>
        <begin position="145"/>
        <end position="171"/>
    </location>
</feature>
<dbReference type="Ensembl" id="ENSXETT00000106085">
    <property type="protein sequence ID" value="ENSXETP00000119038"/>
    <property type="gene ID" value="ENSXETG00000030477"/>
</dbReference>
<keyword evidence="5 6" id="KW-0472">Membrane</keyword>
<dbReference type="FunCoup" id="A0A803KF56">
    <property type="interactions" value="878"/>
</dbReference>
<dbReference type="InParanoid" id="A0A803KF56"/>
<dbReference type="PANTHER" id="PTHR13999">
    <property type="entry name" value="INTERFERON INDUCIBLE TRANSMEMBRANE PROTEIN"/>
    <property type="match status" value="1"/>
</dbReference>
<keyword evidence="3 6" id="KW-0812">Transmembrane</keyword>
<dbReference type="Bgee" id="ENSXETG00000030477">
    <property type="expression patterns" value="Expressed in mesonephros and 15 other cell types or tissues"/>
</dbReference>
<comment type="similarity">
    <text evidence="2">Belongs to the CD225/Dispanin family.</text>
</comment>
<comment type="subcellular location">
    <subcellularLocation>
        <location evidence="1">Membrane</location>
    </subcellularLocation>
</comment>
<evidence type="ECO:0000256" key="3">
    <source>
        <dbReference type="ARBA" id="ARBA00022692"/>
    </source>
</evidence>
<dbReference type="GeneTree" id="ENSGT00950000182857"/>
<reference evidence="7" key="1">
    <citation type="journal article" date="2010" name="Science">
        <title>The genome of the Western clawed frog Xenopus tropicalis.</title>
        <authorList>
            <person name="Hellsten U."/>
            <person name="Harland R.M."/>
            <person name="Gilchrist M.J."/>
            <person name="Hendrix D."/>
            <person name="Jurka J."/>
            <person name="Kapitonov V."/>
            <person name="Ovcharenko I."/>
            <person name="Putnam N.H."/>
            <person name="Shu S."/>
            <person name="Taher L."/>
            <person name="Blitz I.L."/>
            <person name="Blumberg B."/>
            <person name="Dichmann D.S."/>
            <person name="Dubchak I."/>
            <person name="Amaya E."/>
            <person name="Detter J.C."/>
            <person name="Fletcher R."/>
            <person name="Gerhard D.S."/>
            <person name="Goodstein D."/>
            <person name="Graves T."/>
            <person name="Grigoriev I.V."/>
            <person name="Grimwood J."/>
            <person name="Kawashima T."/>
            <person name="Lindquist E."/>
            <person name="Lucas S.M."/>
            <person name="Mead P.E."/>
            <person name="Mitros T."/>
            <person name="Ogino H."/>
            <person name="Ohta Y."/>
            <person name="Poliakov A.V."/>
            <person name="Pollet N."/>
            <person name="Robert J."/>
            <person name="Salamov A."/>
            <person name="Sater A.K."/>
            <person name="Schmutz J."/>
            <person name="Terry A."/>
            <person name="Vize P.D."/>
            <person name="Warren W.C."/>
            <person name="Wells D."/>
            <person name="Wills A."/>
            <person name="Wilson R.K."/>
            <person name="Zimmerman L.B."/>
            <person name="Zorn A.M."/>
            <person name="Grainger R."/>
            <person name="Grammer T."/>
            <person name="Khokha M.K."/>
            <person name="Richardson P.M."/>
            <person name="Rokhsar D.S."/>
        </authorList>
    </citation>
    <scope>NUCLEOTIDE SEQUENCE [LARGE SCALE GENOMIC DNA]</scope>
    <source>
        <strain evidence="7">Nigerian</strain>
    </source>
</reference>
<evidence type="ECO:0000313" key="7">
    <source>
        <dbReference type="Ensembl" id="ENSXETP00000119038"/>
    </source>
</evidence>
<dbReference type="Pfam" id="PF04505">
    <property type="entry name" value="CD225"/>
    <property type="match status" value="1"/>
</dbReference>
<dbReference type="PANTHER" id="PTHR13999:SF36">
    <property type="entry name" value="IFITM1 PROTEIN"/>
    <property type="match status" value="1"/>
</dbReference>
<sequence>MSLLTTKSLWQPVEQVLPTAIENLQILIHREKPQDTGTKPDKGLVIASKKTMKSSGSPQPPAYDNQQETREFMVLPSQPQSTVVNIQPSEEPQKDHLVWSIFNLVYCNFCCLGLLALLFSVKSRDRKQFRDTSGAKHYATTSRSLNIATTVLSILCFLIFIILYFVGIFAIRH</sequence>
<dbReference type="GO" id="GO:0016020">
    <property type="term" value="C:membrane"/>
    <property type="evidence" value="ECO:0007669"/>
    <property type="project" value="UniProtKB-SubCell"/>
</dbReference>
<evidence type="ECO:0000256" key="5">
    <source>
        <dbReference type="ARBA" id="ARBA00023136"/>
    </source>
</evidence>
<dbReference type="InterPro" id="IPR051517">
    <property type="entry name" value="IFITM_antiviral_protein"/>
</dbReference>
<feature type="transmembrane region" description="Helical" evidence="6">
    <location>
        <begin position="97"/>
        <end position="121"/>
    </location>
</feature>
<keyword evidence="4 6" id="KW-1133">Transmembrane helix</keyword>
<evidence type="ECO:0000256" key="6">
    <source>
        <dbReference type="SAM" id="Phobius"/>
    </source>
</evidence>
<proteinExistence type="inferred from homology"/>
<organism evidence="7">
    <name type="scientific">Xenopus tropicalis</name>
    <name type="common">Western clawed frog</name>
    <name type="synonym">Silurana tropicalis</name>
    <dbReference type="NCBI Taxonomy" id="8364"/>
    <lineage>
        <taxon>Eukaryota</taxon>
        <taxon>Metazoa</taxon>
        <taxon>Chordata</taxon>
        <taxon>Craniata</taxon>
        <taxon>Vertebrata</taxon>
        <taxon>Euteleostomi</taxon>
        <taxon>Amphibia</taxon>
        <taxon>Batrachia</taxon>
        <taxon>Anura</taxon>
        <taxon>Pipoidea</taxon>
        <taxon>Pipidae</taxon>
        <taxon>Xenopodinae</taxon>
        <taxon>Xenopus</taxon>
        <taxon>Silurana</taxon>
    </lineage>
</organism>
<evidence type="ECO:0000256" key="4">
    <source>
        <dbReference type="ARBA" id="ARBA00022989"/>
    </source>
</evidence>